<gene>
    <name evidence="3" type="ORF">SNEC2469_LOCUS16482</name>
</gene>
<dbReference type="Proteomes" id="UP000601435">
    <property type="component" value="Unassembled WGS sequence"/>
</dbReference>
<feature type="region of interest" description="Disordered" evidence="1">
    <location>
        <begin position="625"/>
        <end position="645"/>
    </location>
</feature>
<dbReference type="AlphaFoldDB" id="A0A812UG14"/>
<protein>
    <recommendedName>
        <fullName evidence="5">Reverse transcriptase domain-containing protein</fullName>
    </recommendedName>
</protein>
<dbReference type="EMBL" id="CAJNJA010026850">
    <property type="protein sequence ID" value="CAE7566562.1"/>
    <property type="molecule type" value="Genomic_DNA"/>
</dbReference>
<proteinExistence type="predicted"/>
<feature type="non-terminal residue" evidence="3">
    <location>
        <position position="833"/>
    </location>
</feature>
<evidence type="ECO:0000313" key="4">
    <source>
        <dbReference type="Proteomes" id="UP000601435"/>
    </source>
</evidence>
<keyword evidence="2" id="KW-0472">Membrane</keyword>
<feature type="transmembrane region" description="Helical" evidence="2">
    <location>
        <begin position="396"/>
        <end position="420"/>
    </location>
</feature>
<feature type="transmembrane region" description="Helical" evidence="2">
    <location>
        <begin position="54"/>
        <end position="85"/>
    </location>
</feature>
<comment type="caution">
    <text evidence="3">The sequence shown here is derived from an EMBL/GenBank/DDBJ whole genome shotgun (WGS) entry which is preliminary data.</text>
</comment>
<name>A0A812UG14_9DINO</name>
<feature type="region of interest" description="Disordered" evidence="1">
    <location>
        <begin position="195"/>
        <end position="219"/>
    </location>
</feature>
<organism evidence="3 4">
    <name type="scientific">Symbiodinium necroappetens</name>
    <dbReference type="NCBI Taxonomy" id="1628268"/>
    <lineage>
        <taxon>Eukaryota</taxon>
        <taxon>Sar</taxon>
        <taxon>Alveolata</taxon>
        <taxon>Dinophyceae</taxon>
        <taxon>Suessiales</taxon>
        <taxon>Symbiodiniaceae</taxon>
        <taxon>Symbiodinium</taxon>
    </lineage>
</organism>
<accession>A0A812UG14</accession>
<reference evidence="3" key="1">
    <citation type="submission" date="2021-02" db="EMBL/GenBank/DDBJ databases">
        <authorList>
            <person name="Dougan E. K."/>
            <person name="Rhodes N."/>
            <person name="Thang M."/>
            <person name="Chan C."/>
        </authorList>
    </citation>
    <scope>NUCLEOTIDE SEQUENCE</scope>
</reference>
<evidence type="ECO:0008006" key="5">
    <source>
        <dbReference type="Google" id="ProtNLM"/>
    </source>
</evidence>
<evidence type="ECO:0000313" key="3">
    <source>
        <dbReference type="EMBL" id="CAE7566562.1"/>
    </source>
</evidence>
<dbReference type="OrthoDB" id="444917at2759"/>
<keyword evidence="2" id="KW-1133">Transmembrane helix</keyword>
<keyword evidence="4" id="KW-1185">Reference proteome</keyword>
<keyword evidence="2" id="KW-0812">Transmembrane</keyword>
<sequence length="833" mass="93890">MLSIVLNLVQRVDWILLTPWIDVDLSSAASRALEGARRLLLGDYGSPVSTLGPALLACFFPGVLMLLLLGSIVSLGGTAICYCSVAQKSSSGQQLSISICHCPLHTISRTAYAIGFVVTRRLWRRPWGIHPQAQGLRLFPPLRQALMLPLILLSMLLSMYMQGQGQGQPQRPMCAMTTAKLEKLGRLLRLLPQGLDHDPGGAQGSDLADDAGGEEHPGAAAPCTLAELVSGPGQQQQQLCLTHPFRKDLHHLLRQLPIWNFHLSPLMTRGTLRSYPGWPQFGQLQKFFVLRGVQPDRLPQLPRIILWTAFLKQLKEERKRSTLMARTLLPQISDQADFPRQGPPLEVSATCPVMRELATARNPKTEEHSSGSGAYGHKLGDDFQARRRAIAKAWRGSIWLLFLVFLFSFGETSWAIPIFVQCCFAAHGQEAILQELHRGFGDSASEWEDELMSLAQAHGLCFLNTWTRHVLYAFRAWALFQRSYRELRRQGKQQRKQLLINKLQQASQAADRKDIRALYQIIKQISAKQQRGKARIRTVDGELLEPLAEHAEISSYFHRLFGTDQSDIIPTDRLQPVIFEQEEIESSLQQLGTGAQLALDMTTAFDKLPRQSLADSLAWAEALPSSKGQGMGKGPTRSRWGGWRSSKEWSSTSATENNRLEEKMRLLARVALRHEDELSQMRTERVFVLTFETKQGSVLNRLYELAVIWHEKKEKEEVTSPLRLMLFMGLLEHWKIRLRALEADQNLRDLMVERGLATLEEGVPELKWGYQKWNSTLEKLETISDAEPMLQLQVVETLIQLEGDSITFLVGVGLRDPMASQAWGMMTNLCGLR</sequence>
<evidence type="ECO:0000256" key="2">
    <source>
        <dbReference type="SAM" id="Phobius"/>
    </source>
</evidence>
<evidence type="ECO:0000256" key="1">
    <source>
        <dbReference type="SAM" id="MobiDB-lite"/>
    </source>
</evidence>